<evidence type="ECO:0000313" key="7">
    <source>
        <dbReference type="EMBL" id="KAK9273772.1"/>
    </source>
</evidence>
<dbReference type="InterPro" id="IPR045069">
    <property type="entry name" value="MATE_euk"/>
</dbReference>
<feature type="transmembrane region" description="Helical" evidence="6">
    <location>
        <begin position="368"/>
        <end position="390"/>
    </location>
</feature>
<feature type="transmembrane region" description="Helical" evidence="6">
    <location>
        <begin position="35"/>
        <end position="55"/>
    </location>
</feature>
<evidence type="ECO:0000256" key="2">
    <source>
        <dbReference type="ARBA" id="ARBA00010199"/>
    </source>
</evidence>
<dbReference type="AlphaFoldDB" id="A0AAP0WLW9"/>
<evidence type="ECO:0000256" key="6">
    <source>
        <dbReference type="RuleBase" id="RU004914"/>
    </source>
</evidence>
<organism evidence="7 8">
    <name type="scientific">Liquidambar formosana</name>
    <name type="common">Formosan gum</name>
    <dbReference type="NCBI Taxonomy" id="63359"/>
    <lineage>
        <taxon>Eukaryota</taxon>
        <taxon>Viridiplantae</taxon>
        <taxon>Streptophyta</taxon>
        <taxon>Embryophyta</taxon>
        <taxon>Tracheophyta</taxon>
        <taxon>Spermatophyta</taxon>
        <taxon>Magnoliopsida</taxon>
        <taxon>eudicotyledons</taxon>
        <taxon>Gunneridae</taxon>
        <taxon>Pentapetalae</taxon>
        <taxon>Saxifragales</taxon>
        <taxon>Altingiaceae</taxon>
        <taxon>Liquidambar</taxon>
    </lineage>
</organism>
<comment type="caution">
    <text evidence="7">The sequence shown here is derived from an EMBL/GenBank/DDBJ whole genome shotgun (WGS) entry which is preliminary data.</text>
</comment>
<feature type="transmembrane region" description="Helical" evidence="6">
    <location>
        <begin position="397"/>
        <end position="421"/>
    </location>
</feature>
<dbReference type="GO" id="GO:0042910">
    <property type="term" value="F:xenobiotic transmembrane transporter activity"/>
    <property type="evidence" value="ECO:0007669"/>
    <property type="project" value="InterPro"/>
</dbReference>
<reference evidence="7 8" key="1">
    <citation type="journal article" date="2024" name="Plant J.">
        <title>Genome sequences and population genomics reveal climatic adaptation and genomic divergence between two closely related sweetgum species.</title>
        <authorList>
            <person name="Xu W.Q."/>
            <person name="Ren C.Q."/>
            <person name="Zhang X.Y."/>
            <person name="Comes H.P."/>
            <person name="Liu X.H."/>
            <person name="Li Y.G."/>
            <person name="Kettle C.J."/>
            <person name="Jalonen R."/>
            <person name="Gaisberger H."/>
            <person name="Ma Y.Z."/>
            <person name="Qiu Y.X."/>
        </authorList>
    </citation>
    <scope>NUCLEOTIDE SEQUENCE [LARGE SCALE GENOMIC DNA]</scope>
    <source>
        <strain evidence="7">Hangzhou</strain>
    </source>
</reference>
<keyword evidence="4 6" id="KW-1133">Transmembrane helix</keyword>
<dbReference type="GO" id="GO:0016020">
    <property type="term" value="C:membrane"/>
    <property type="evidence" value="ECO:0007669"/>
    <property type="project" value="UniProtKB-SubCell"/>
</dbReference>
<dbReference type="GO" id="GO:0015297">
    <property type="term" value="F:antiporter activity"/>
    <property type="evidence" value="ECO:0007669"/>
    <property type="project" value="InterPro"/>
</dbReference>
<evidence type="ECO:0000256" key="5">
    <source>
        <dbReference type="ARBA" id="ARBA00023136"/>
    </source>
</evidence>
<proteinExistence type="inferred from homology"/>
<feature type="transmembrane region" description="Helical" evidence="6">
    <location>
        <begin position="247"/>
        <end position="274"/>
    </location>
</feature>
<feature type="transmembrane region" description="Helical" evidence="6">
    <location>
        <begin position="427"/>
        <end position="448"/>
    </location>
</feature>
<comment type="subcellular location">
    <subcellularLocation>
        <location evidence="1">Membrane</location>
        <topology evidence="1">Multi-pass membrane protein</topology>
    </subcellularLocation>
</comment>
<dbReference type="Pfam" id="PF01554">
    <property type="entry name" value="MatE"/>
    <property type="match status" value="2"/>
</dbReference>
<feature type="transmembrane region" description="Helical" evidence="6">
    <location>
        <begin position="175"/>
        <end position="196"/>
    </location>
</feature>
<accession>A0AAP0WLW9</accession>
<name>A0AAP0WLW9_LIQFO</name>
<protein>
    <recommendedName>
        <fullName evidence="6">Protein DETOXIFICATION</fullName>
    </recommendedName>
    <alternativeName>
        <fullName evidence="6">Multidrug and toxic compound extrusion protein</fullName>
    </alternativeName>
</protein>
<feature type="transmembrane region" description="Helical" evidence="6">
    <location>
        <begin position="61"/>
        <end position="81"/>
    </location>
</feature>
<dbReference type="PANTHER" id="PTHR11206">
    <property type="entry name" value="MULTIDRUG RESISTANCE PROTEIN"/>
    <property type="match status" value="1"/>
</dbReference>
<feature type="transmembrane region" description="Helical" evidence="6">
    <location>
        <begin position="280"/>
        <end position="308"/>
    </location>
</feature>
<evidence type="ECO:0000256" key="3">
    <source>
        <dbReference type="ARBA" id="ARBA00022692"/>
    </source>
</evidence>
<keyword evidence="8" id="KW-1185">Reference proteome</keyword>
<evidence type="ECO:0000313" key="8">
    <source>
        <dbReference type="Proteomes" id="UP001415857"/>
    </source>
</evidence>
<sequence length="470" mass="52235">MEERLLGSEREDGSDLKGRIWAESRKLWRVAFPSMLSRVTSFGILVVTQLFMGHIGDVDLAAFALIQTINVLFVNGILLGMSSATETLCGQAFGAKQYHMMGIYLQRSWIVNIATATILVLVFIFTTPIFTLLGEEEDIARVAGNIALWFIPILYYYVFSLTIQMYLQAQLKNMIIAWLSTCSFLLHVLLSWIFVIKLNLGIPGAMGAMIISCWLLVFGEFVYIFGGWCPNTWKGFNKAAFYDILPVVKLSISSGVMLCLELWYSSILVLLAGYMKNAEIAISAFSICLNISTWEFMLCIGFLGAACVRVSNELGRGNAKAAKFSIKVILSTSVCVGAFFFIVCLIFSKNISHFFTSNEEVAETVSSLSILLSFSMLLNSVQPVFTGVVIGAGRQGVVALINIGCYYLIGLPIGIVLGYVAHLQVKGVWIGMICGLVTQTLTVMYITWRTDWDEQVNEIRLWSSKFIKTR</sequence>
<keyword evidence="5 6" id="KW-0472">Membrane</keyword>
<evidence type="ECO:0000256" key="1">
    <source>
        <dbReference type="ARBA" id="ARBA00004141"/>
    </source>
</evidence>
<gene>
    <name evidence="7" type="ORF">L1049_018582</name>
</gene>
<keyword evidence="3 6" id="KW-0812">Transmembrane</keyword>
<evidence type="ECO:0000256" key="4">
    <source>
        <dbReference type="ARBA" id="ARBA00022989"/>
    </source>
</evidence>
<feature type="transmembrane region" description="Helical" evidence="6">
    <location>
        <begin position="109"/>
        <end position="130"/>
    </location>
</feature>
<feature type="transmembrane region" description="Helical" evidence="6">
    <location>
        <begin position="328"/>
        <end position="348"/>
    </location>
</feature>
<dbReference type="InterPro" id="IPR002528">
    <property type="entry name" value="MATE_fam"/>
</dbReference>
<dbReference type="EMBL" id="JBBPBK010000012">
    <property type="protein sequence ID" value="KAK9273772.1"/>
    <property type="molecule type" value="Genomic_DNA"/>
</dbReference>
<comment type="similarity">
    <text evidence="2 6">Belongs to the multi antimicrobial extrusion (MATE) (TC 2.A.66.1) family.</text>
</comment>
<dbReference type="GO" id="GO:1990961">
    <property type="term" value="P:xenobiotic detoxification by transmembrane export across the plasma membrane"/>
    <property type="evidence" value="ECO:0007669"/>
    <property type="project" value="InterPro"/>
</dbReference>
<dbReference type="CDD" id="cd13132">
    <property type="entry name" value="MATE_eukaryotic"/>
    <property type="match status" value="1"/>
</dbReference>
<dbReference type="Proteomes" id="UP001415857">
    <property type="component" value="Unassembled WGS sequence"/>
</dbReference>
<feature type="transmembrane region" description="Helical" evidence="6">
    <location>
        <begin position="142"/>
        <end position="163"/>
    </location>
</feature>
<feature type="transmembrane region" description="Helical" evidence="6">
    <location>
        <begin position="202"/>
        <end position="226"/>
    </location>
</feature>
<dbReference type="NCBIfam" id="TIGR00797">
    <property type="entry name" value="matE"/>
    <property type="match status" value="1"/>
</dbReference>